<feature type="domain" description="Glycosyltransferase 2-like" evidence="8">
    <location>
        <begin position="8"/>
        <end position="56"/>
    </location>
</feature>
<dbReference type="PANTHER" id="PTHR48090:SF3">
    <property type="entry name" value="UNDECAPRENYL-PHOSPHATE 4-DEOXY-4-FORMAMIDO-L-ARABINOSE TRANSFERASE"/>
    <property type="match status" value="1"/>
</dbReference>
<dbReference type="Pfam" id="PF00535">
    <property type="entry name" value="Glycos_transf_2"/>
    <property type="match status" value="1"/>
</dbReference>
<evidence type="ECO:0000256" key="5">
    <source>
        <dbReference type="ARBA" id="ARBA00022985"/>
    </source>
</evidence>
<evidence type="ECO:0000259" key="8">
    <source>
        <dbReference type="Pfam" id="PF00535"/>
    </source>
</evidence>
<dbReference type="GO" id="GO:0009103">
    <property type="term" value="P:lipopolysaccharide biosynthetic process"/>
    <property type="evidence" value="ECO:0007669"/>
    <property type="project" value="UniProtKB-KW"/>
</dbReference>
<comment type="caution">
    <text evidence="9">The sequence shown here is derived from an EMBL/GenBank/DDBJ whole genome shotgun (WGS) entry which is preliminary data.</text>
</comment>
<dbReference type="EMBL" id="PFCH01000004">
    <property type="protein sequence ID" value="PIR73119.1"/>
    <property type="molecule type" value="Genomic_DNA"/>
</dbReference>
<keyword evidence="1" id="KW-1003">Cell membrane</keyword>
<protein>
    <submittedName>
        <fullName evidence="9">Glycosyltransferase</fullName>
    </submittedName>
</protein>
<dbReference type="GO" id="GO:0099621">
    <property type="term" value="F:undecaprenyl-phosphate 4-deoxy-4-formamido-L-arabinose transferase activity"/>
    <property type="evidence" value="ECO:0007669"/>
    <property type="project" value="TreeGrafter"/>
</dbReference>
<evidence type="ECO:0000313" key="10">
    <source>
        <dbReference type="Proteomes" id="UP000228508"/>
    </source>
</evidence>
<reference evidence="10" key="1">
    <citation type="submission" date="2017-09" db="EMBL/GenBank/DDBJ databases">
        <title>Depth-based differentiation of microbial function through sediment-hosted aquifers and enrichment of novel symbionts in the deep terrestrial subsurface.</title>
        <authorList>
            <person name="Probst A.J."/>
            <person name="Ladd B."/>
            <person name="Jarett J.K."/>
            <person name="Geller-Mcgrath D.E."/>
            <person name="Sieber C.M.K."/>
            <person name="Emerson J.B."/>
            <person name="Anantharaman K."/>
            <person name="Thomas B.C."/>
            <person name="Malmstrom R."/>
            <person name="Stieglmeier M."/>
            <person name="Klingl A."/>
            <person name="Woyke T."/>
            <person name="Ryan C.M."/>
            <person name="Banfield J.F."/>
        </authorList>
    </citation>
    <scope>NUCLEOTIDE SEQUENCE [LARGE SCALE GENOMIC DNA]</scope>
</reference>
<keyword evidence="4" id="KW-0812">Transmembrane</keyword>
<sequence length="57" mass="6356">MAIKPQLSFVIPVKDEKKSIAILASEIIDACKKIGKSYEIIFVDDGSVDRTFEVIKD</sequence>
<evidence type="ECO:0000256" key="2">
    <source>
        <dbReference type="ARBA" id="ARBA00022676"/>
    </source>
</evidence>
<dbReference type="Gene3D" id="3.90.550.10">
    <property type="entry name" value="Spore Coat Polysaccharide Biosynthesis Protein SpsA, Chain A"/>
    <property type="match status" value="1"/>
</dbReference>
<evidence type="ECO:0000256" key="3">
    <source>
        <dbReference type="ARBA" id="ARBA00022679"/>
    </source>
</evidence>
<keyword evidence="2" id="KW-0328">Glycosyltransferase</keyword>
<evidence type="ECO:0000256" key="6">
    <source>
        <dbReference type="ARBA" id="ARBA00022989"/>
    </source>
</evidence>
<evidence type="ECO:0000256" key="4">
    <source>
        <dbReference type="ARBA" id="ARBA00022692"/>
    </source>
</evidence>
<dbReference type="GO" id="GO:0005886">
    <property type="term" value="C:plasma membrane"/>
    <property type="evidence" value="ECO:0007669"/>
    <property type="project" value="TreeGrafter"/>
</dbReference>
<keyword evidence="5" id="KW-0448">Lipopolysaccharide biosynthesis</keyword>
<organism evidence="9 10">
    <name type="scientific">Candidatus Nealsonbacteria bacterium CG10_big_fil_rev_8_21_14_0_10_36_23</name>
    <dbReference type="NCBI Taxonomy" id="1974709"/>
    <lineage>
        <taxon>Bacteria</taxon>
        <taxon>Candidatus Nealsoniibacteriota</taxon>
    </lineage>
</organism>
<feature type="non-terminal residue" evidence="9">
    <location>
        <position position="57"/>
    </location>
</feature>
<proteinExistence type="predicted"/>
<evidence type="ECO:0000313" key="9">
    <source>
        <dbReference type="EMBL" id="PIR73119.1"/>
    </source>
</evidence>
<evidence type="ECO:0000256" key="7">
    <source>
        <dbReference type="ARBA" id="ARBA00023136"/>
    </source>
</evidence>
<dbReference type="PANTHER" id="PTHR48090">
    <property type="entry name" value="UNDECAPRENYL-PHOSPHATE 4-DEOXY-4-FORMAMIDO-L-ARABINOSE TRANSFERASE-RELATED"/>
    <property type="match status" value="1"/>
</dbReference>
<keyword evidence="3 9" id="KW-0808">Transferase</keyword>
<name>A0A2H0TLU9_9BACT</name>
<dbReference type="InterPro" id="IPR029044">
    <property type="entry name" value="Nucleotide-diphossugar_trans"/>
</dbReference>
<dbReference type="Proteomes" id="UP000228508">
    <property type="component" value="Unassembled WGS sequence"/>
</dbReference>
<dbReference type="SUPFAM" id="SSF53448">
    <property type="entry name" value="Nucleotide-diphospho-sugar transferases"/>
    <property type="match status" value="1"/>
</dbReference>
<dbReference type="InterPro" id="IPR050256">
    <property type="entry name" value="Glycosyltransferase_2"/>
</dbReference>
<accession>A0A2H0TLU9</accession>
<gene>
    <name evidence="9" type="ORF">COV26_00190</name>
</gene>
<dbReference type="InterPro" id="IPR001173">
    <property type="entry name" value="Glyco_trans_2-like"/>
</dbReference>
<keyword evidence="6" id="KW-1133">Transmembrane helix</keyword>
<dbReference type="AlphaFoldDB" id="A0A2H0TLU9"/>
<keyword evidence="7" id="KW-0472">Membrane</keyword>
<evidence type="ECO:0000256" key="1">
    <source>
        <dbReference type="ARBA" id="ARBA00022475"/>
    </source>
</evidence>